<dbReference type="EMBL" id="VSSQ01047033">
    <property type="protein sequence ID" value="MPN01005.1"/>
    <property type="molecule type" value="Genomic_DNA"/>
</dbReference>
<sequence>MFDGGDAVYEVGDADADYAVAGVVFGASPGVVFGVFDAFFKAEGEGWHRAFEADVVDDVAGFDDDFYDVTELLFDGVQEVVEGRECQGIAGLRSREFSRFAAFAVEEDAFHYAAEVDVGQGGVGAQFAGEVGLDAAAGVPVERFAQGDAFVHEHTDADFVVVEGGESGAHRHQFNDFAQEGVGVFRHVVAHGERGLVEFRVHGGLDYHVGEVVYGVAPHFVDAAGAEVLEHGVA</sequence>
<organism evidence="1">
    <name type="scientific">bioreactor metagenome</name>
    <dbReference type="NCBI Taxonomy" id="1076179"/>
    <lineage>
        <taxon>unclassified sequences</taxon>
        <taxon>metagenomes</taxon>
        <taxon>ecological metagenomes</taxon>
    </lineage>
</organism>
<evidence type="ECO:0000313" key="1">
    <source>
        <dbReference type="EMBL" id="MPN01005.1"/>
    </source>
</evidence>
<gene>
    <name evidence="1" type="ORF">SDC9_148204</name>
</gene>
<reference evidence="1" key="1">
    <citation type="submission" date="2019-08" db="EMBL/GenBank/DDBJ databases">
        <authorList>
            <person name="Kucharzyk K."/>
            <person name="Murdoch R.W."/>
            <person name="Higgins S."/>
            <person name="Loffler F."/>
        </authorList>
    </citation>
    <scope>NUCLEOTIDE SEQUENCE</scope>
</reference>
<dbReference type="AlphaFoldDB" id="A0A645EG36"/>
<protein>
    <submittedName>
        <fullName evidence="1">Uncharacterized protein</fullName>
    </submittedName>
</protein>
<comment type="caution">
    <text evidence="1">The sequence shown here is derived from an EMBL/GenBank/DDBJ whole genome shotgun (WGS) entry which is preliminary data.</text>
</comment>
<proteinExistence type="predicted"/>
<accession>A0A645EG36</accession>
<name>A0A645EG36_9ZZZZ</name>